<evidence type="ECO:0000256" key="2">
    <source>
        <dbReference type="SAM" id="MobiDB-lite"/>
    </source>
</evidence>
<keyword evidence="3" id="KW-1133">Transmembrane helix</keyword>
<feature type="transmembrane region" description="Helical" evidence="3">
    <location>
        <begin position="403"/>
        <end position="423"/>
    </location>
</feature>
<reference evidence="4 5" key="1">
    <citation type="journal article" date="2018" name="BMC Genomics">
        <title>Genomic comparison of Trypanosoma conorhini and Trypanosoma rangeli to Trypanosoma cruzi strains of high and low virulence.</title>
        <authorList>
            <person name="Bradwell K.R."/>
            <person name="Koparde V.N."/>
            <person name="Matveyev A.V."/>
            <person name="Serrano M.G."/>
            <person name="Alves J.M."/>
            <person name="Parikh H."/>
            <person name="Huang B."/>
            <person name="Lee V."/>
            <person name="Espinosa-Alvarez O."/>
            <person name="Ortiz P.A."/>
            <person name="Costa-Martins A.G."/>
            <person name="Teixeira M.M."/>
            <person name="Buck G.A."/>
        </authorList>
    </citation>
    <scope>NUCLEOTIDE SEQUENCE [LARGE SCALE GENOMIC DNA]</scope>
    <source>
        <strain evidence="4 5">025E</strain>
    </source>
</reference>
<feature type="region of interest" description="Disordered" evidence="2">
    <location>
        <begin position="493"/>
        <end position="547"/>
    </location>
</feature>
<dbReference type="PANTHER" id="PTHR11206">
    <property type="entry name" value="MULTIDRUG RESISTANCE PROTEIN"/>
    <property type="match status" value="1"/>
</dbReference>
<feature type="transmembrane region" description="Helical" evidence="3">
    <location>
        <begin position="181"/>
        <end position="203"/>
    </location>
</feature>
<dbReference type="AlphaFoldDB" id="A0A422MWL4"/>
<feature type="transmembrane region" description="Helical" evidence="3">
    <location>
        <begin position="429"/>
        <end position="451"/>
    </location>
</feature>
<feature type="transmembrane region" description="Helical" evidence="3">
    <location>
        <begin position="114"/>
        <end position="138"/>
    </location>
</feature>
<feature type="transmembrane region" description="Helical" evidence="3">
    <location>
        <begin position="69"/>
        <end position="93"/>
    </location>
</feature>
<dbReference type="InterPro" id="IPR018187">
    <property type="entry name" value="Asp/Glu_racemase_AS_1"/>
</dbReference>
<comment type="caution">
    <text evidence="4">The sequence shown here is derived from an EMBL/GenBank/DDBJ whole genome shotgun (WGS) entry which is preliminary data.</text>
</comment>
<evidence type="ECO:0000256" key="3">
    <source>
        <dbReference type="SAM" id="Phobius"/>
    </source>
</evidence>
<comment type="similarity">
    <text evidence="1">Belongs to the multi antimicrobial extrusion (MATE) (TC 2.A.66.1) family.</text>
</comment>
<feature type="transmembrane region" description="Helical" evidence="3">
    <location>
        <begin position="209"/>
        <end position="229"/>
    </location>
</feature>
<keyword evidence="3" id="KW-0812">Transmembrane</keyword>
<accession>A0A422MWL4</accession>
<keyword evidence="5" id="KW-1185">Reference proteome</keyword>
<protein>
    <submittedName>
        <fullName evidence="4">Membrane transporter protein</fullName>
    </submittedName>
</protein>
<dbReference type="NCBIfam" id="TIGR00797">
    <property type="entry name" value="matE"/>
    <property type="match status" value="1"/>
</dbReference>
<evidence type="ECO:0000313" key="4">
    <source>
        <dbReference type="EMBL" id="RNE97593.1"/>
    </source>
</evidence>
<feature type="transmembrane region" description="Helical" evidence="3">
    <location>
        <begin position="369"/>
        <end position="391"/>
    </location>
</feature>
<feature type="transmembrane region" description="Helical" evidence="3">
    <location>
        <begin position="144"/>
        <end position="160"/>
    </location>
</feature>
<feature type="transmembrane region" description="Helical" evidence="3">
    <location>
        <begin position="31"/>
        <end position="57"/>
    </location>
</feature>
<dbReference type="RefSeq" id="XP_029223640.1">
    <property type="nucleotide sequence ID" value="XM_029376230.1"/>
</dbReference>
<dbReference type="GeneID" id="40323022"/>
<gene>
    <name evidence="4" type="ORF">Tco025E_09411</name>
</gene>
<feature type="compositionally biased region" description="Polar residues" evidence="2">
    <location>
        <begin position="510"/>
        <end position="536"/>
    </location>
</feature>
<dbReference type="Pfam" id="PF01554">
    <property type="entry name" value="MatE"/>
    <property type="match status" value="2"/>
</dbReference>
<dbReference type="InterPro" id="IPR002528">
    <property type="entry name" value="MATE_fam"/>
</dbReference>
<proteinExistence type="inferred from homology"/>
<keyword evidence="3" id="KW-0472">Membrane</keyword>
<organism evidence="4 5">
    <name type="scientific">Trypanosoma conorhini</name>
    <dbReference type="NCBI Taxonomy" id="83891"/>
    <lineage>
        <taxon>Eukaryota</taxon>
        <taxon>Discoba</taxon>
        <taxon>Euglenozoa</taxon>
        <taxon>Kinetoplastea</taxon>
        <taxon>Metakinetoplastina</taxon>
        <taxon>Trypanosomatida</taxon>
        <taxon>Trypanosomatidae</taxon>
        <taxon>Trypanosoma</taxon>
    </lineage>
</organism>
<dbReference type="GO" id="GO:0042910">
    <property type="term" value="F:xenobiotic transmembrane transporter activity"/>
    <property type="evidence" value="ECO:0007669"/>
    <property type="project" value="InterPro"/>
</dbReference>
<sequence>MPSLNNSFVGGAAQHARVDESVSIWKILKRIILITVPLSFAQLAQFSINVSMIAVVGRLGVNELGGASIAYGLINATAFAFAAGFCGALETVLSHTYGRDPKSKLYGVYTQRMFLLLMIVGLLLSPVILFSDRILLFFGQNPDVIVFIGQFCRICVWGILPSMMLELLRRYFACQHLSTPLSVNLVLGAVLFPFLLIGCVHLWGFVGAPVGWCILMVLMSGGLLVYLMVTKKYKDTWGGWDDAAYRNWGPLLKLALPSMGMMLSEWVSLEINNIFSGFGTREELAAYGISFQLSSVCWAATSGAFIAGSVLVGNAIGEGKPMLARRMAFSCAGVGVCIALLNLCVVFLVRNLFPYLFTDDAKVVKIFHVLLPYFVVYHVFDAFQSCVMGILRGCGMQKLGAIMVLMVYSIVGVPLGVVIFLKTNFGVQALWLGPAVGVVGVGFPAYMYLLLRHIKWASLKPHTDKQELTNVIPEEDVDSVVICNSSSSVSLDALEAEEDEKRKRTDDAAQENTVATPAKSQDHSQLPTADASNLCQPPQGKDRGDTE</sequence>
<dbReference type="Proteomes" id="UP000284403">
    <property type="component" value="Unassembled WGS sequence"/>
</dbReference>
<dbReference type="OrthoDB" id="2126698at2759"/>
<dbReference type="PROSITE" id="PS00923">
    <property type="entry name" value="ASP_GLU_RACEMASE_1"/>
    <property type="match status" value="1"/>
</dbReference>
<name>A0A422MWL4_9TRYP</name>
<dbReference type="EMBL" id="MKKU01001117">
    <property type="protein sequence ID" value="RNE97593.1"/>
    <property type="molecule type" value="Genomic_DNA"/>
</dbReference>
<dbReference type="GO" id="GO:0016020">
    <property type="term" value="C:membrane"/>
    <property type="evidence" value="ECO:0007669"/>
    <property type="project" value="InterPro"/>
</dbReference>
<evidence type="ECO:0000313" key="5">
    <source>
        <dbReference type="Proteomes" id="UP000284403"/>
    </source>
</evidence>
<dbReference type="GO" id="GO:0015297">
    <property type="term" value="F:antiporter activity"/>
    <property type="evidence" value="ECO:0007669"/>
    <property type="project" value="InterPro"/>
</dbReference>
<evidence type="ECO:0000256" key="1">
    <source>
        <dbReference type="ARBA" id="ARBA00010199"/>
    </source>
</evidence>
<feature type="transmembrane region" description="Helical" evidence="3">
    <location>
        <begin position="328"/>
        <end position="349"/>
    </location>
</feature>